<comment type="caution">
    <text evidence="3">The sequence shown here is derived from an EMBL/GenBank/DDBJ whole genome shotgun (WGS) entry which is preliminary data.</text>
</comment>
<sequence length="253" mass="27494">MSSLTEPTTPASLSESSHETLVSPDEEQSGYESDTESEDEGSDMVVRLKEIATVGKLYAEKVLVATEQPKYPAKPALLDKISLFQGDITKLEVDSIVNAANRSLLGGGGVDGAIHAAAGRDLLKECRTLGGAQTGESKITKAYRLPSKHIIHTVGPIYSSSDVETKEEQLRSCYRSSLQLAIQNSLKHIAFCSVSTGIYGYPIGAATHVALDEVRKFCDSEDGEKLDRAVFVVWSDKDKHVYEKLIPEYFPPA</sequence>
<evidence type="ECO:0000256" key="1">
    <source>
        <dbReference type="SAM" id="MobiDB-lite"/>
    </source>
</evidence>
<evidence type="ECO:0000259" key="2">
    <source>
        <dbReference type="PROSITE" id="PS51154"/>
    </source>
</evidence>
<dbReference type="InterPro" id="IPR002589">
    <property type="entry name" value="Macro_dom"/>
</dbReference>
<feature type="region of interest" description="Disordered" evidence="1">
    <location>
        <begin position="1"/>
        <end position="43"/>
    </location>
</feature>
<dbReference type="OrthoDB" id="6077599at2759"/>
<dbReference type="Proteomes" id="UP000320762">
    <property type="component" value="Unassembled WGS sequence"/>
</dbReference>
<evidence type="ECO:0000313" key="4">
    <source>
        <dbReference type="Proteomes" id="UP000320762"/>
    </source>
</evidence>
<dbReference type="SMART" id="SM00506">
    <property type="entry name" value="A1pp"/>
    <property type="match status" value="1"/>
</dbReference>
<dbReference type="NCBIfam" id="NF001664">
    <property type="entry name" value="PRK00431.1-6"/>
    <property type="match status" value="1"/>
</dbReference>
<dbReference type="PANTHER" id="PTHR11106:SF27">
    <property type="entry name" value="MACRO DOMAIN-CONTAINING PROTEIN"/>
    <property type="match status" value="1"/>
</dbReference>
<dbReference type="PANTHER" id="PTHR11106">
    <property type="entry name" value="GANGLIOSIDE INDUCED DIFFERENTIATION ASSOCIATED PROTEIN 2-RELATED"/>
    <property type="match status" value="1"/>
</dbReference>
<gene>
    <name evidence="3" type="ORF">BD626DRAFT_490633</name>
</gene>
<evidence type="ECO:0000313" key="3">
    <source>
        <dbReference type="EMBL" id="TRM65013.1"/>
    </source>
</evidence>
<dbReference type="InterPro" id="IPR043472">
    <property type="entry name" value="Macro_dom-like"/>
</dbReference>
<reference evidence="3 4" key="1">
    <citation type="journal article" date="2019" name="New Phytol.">
        <title>Comparative genomics reveals unique wood-decay strategies and fruiting body development in the Schizophyllaceae.</title>
        <authorList>
            <person name="Almasi E."/>
            <person name="Sahu N."/>
            <person name="Krizsan K."/>
            <person name="Balint B."/>
            <person name="Kovacs G.M."/>
            <person name="Kiss B."/>
            <person name="Cseklye J."/>
            <person name="Drula E."/>
            <person name="Henrissat B."/>
            <person name="Nagy I."/>
            <person name="Chovatia M."/>
            <person name="Adam C."/>
            <person name="LaButti K."/>
            <person name="Lipzen A."/>
            <person name="Riley R."/>
            <person name="Grigoriev I.V."/>
            <person name="Nagy L.G."/>
        </authorList>
    </citation>
    <scope>NUCLEOTIDE SEQUENCE [LARGE SCALE GENOMIC DNA]</scope>
    <source>
        <strain evidence="3 4">NL-1724</strain>
    </source>
</reference>
<protein>
    <recommendedName>
        <fullName evidence="2">Macro domain-containing protein</fullName>
    </recommendedName>
</protein>
<dbReference type="SUPFAM" id="SSF52949">
    <property type="entry name" value="Macro domain-like"/>
    <property type="match status" value="1"/>
</dbReference>
<dbReference type="PROSITE" id="PS51154">
    <property type="entry name" value="MACRO"/>
    <property type="match status" value="1"/>
</dbReference>
<feature type="compositionally biased region" description="Acidic residues" evidence="1">
    <location>
        <begin position="24"/>
        <end position="42"/>
    </location>
</feature>
<feature type="domain" description="Macro" evidence="2">
    <location>
        <begin position="68"/>
        <end position="250"/>
    </location>
</feature>
<dbReference type="Gene3D" id="3.40.220.10">
    <property type="entry name" value="Leucine Aminopeptidase, subunit E, domain 1"/>
    <property type="match status" value="1"/>
</dbReference>
<dbReference type="CDD" id="cd02908">
    <property type="entry name" value="Macro_OAADPr_deacetylase"/>
    <property type="match status" value="1"/>
</dbReference>
<dbReference type="STRING" id="97359.A0A550CJT2"/>
<accession>A0A550CJT2</accession>
<name>A0A550CJT2_9AGAR</name>
<dbReference type="EMBL" id="VDMD01000006">
    <property type="protein sequence ID" value="TRM65013.1"/>
    <property type="molecule type" value="Genomic_DNA"/>
</dbReference>
<keyword evidence="4" id="KW-1185">Reference proteome</keyword>
<proteinExistence type="predicted"/>
<dbReference type="Pfam" id="PF01661">
    <property type="entry name" value="Macro"/>
    <property type="match status" value="1"/>
</dbReference>
<dbReference type="AlphaFoldDB" id="A0A550CJT2"/>
<feature type="compositionally biased region" description="Polar residues" evidence="1">
    <location>
        <begin position="1"/>
        <end position="15"/>
    </location>
</feature>
<organism evidence="3 4">
    <name type="scientific">Schizophyllum amplum</name>
    <dbReference type="NCBI Taxonomy" id="97359"/>
    <lineage>
        <taxon>Eukaryota</taxon>
        <taxon>Fungi</taxon>
        <taxon>Dikarya</taxon>
        <taxon>Basidiomycota</taxon>
        <taxon>Agaricomycotina</taxon>
        <taxon>Agaricomycetes</taxon>
        <taxon>Agaricomycetidae</taxon>
        <taxon>Agaricales</taxon>
        <taxon>Schizophyllaceae</taxon>
        <taxon>Schizophyllum</taxon>
    </lineage>
</organism>